<comment type="caution">
    <text evidence="4">The sequence shown here is derived from an EMBL/GenBank/DDBJ whole genome shotgun (WGS) entry which is preliminary data.</text>
</comment>
<dbReference type="InterPro" id="IPR039360">
    <property type="entry name" value="Ras_GTPase"/>
</dbReference>
<feature type="compositionally biased region" description="Polar residues" evidence="2">
    <location>
        <begin position="1210"/>
        <end position="1235"/>
    </location>
</feature>
<dbReference type="CDD" id="cd05137">
    <property type="entry name" value="RasGAP_CLA2_BUD2"/>
    <property type="match status" value="1"/>
</dbReference>
<dbReference type="Pfam" id="PF00616">
    <property type="entry name" value="RasGAP"/>
    <property type="match status" value="2"/>
</dbReference>
<dbReference type="GO" id="GO:0005096">
    <property type="term" value="F:GTPase activator activity"/>
    <property type="evidence" value="ECO:0007669"/>
    <property type="project" value="UniProtKB-KW"/>
</dbReference>
<dbReference type="OrthoDB" id="775356at2759"/>
<accession>A0A0H1BM59</accession>
<feature type="compositionally biased region" description="Basic and acidic residues" evidence="2">
    <location>
        <begin position="14"/>
        <end position="38"/>
    </location>
</feature>
<evidence type="ECO:0000313" key="4">
    <source>
        <dbReference type="EMBL" id="KLJ10251.1"/>
    </source>
</evidence>
<dbReference type="PANTHER" id="PTHR10194:SF60">
    <property type="entry name" value="RAS GTPASE-ACTIVATING PROTEIN RASKOL"/>
    <property type="match status" value="1"/>
</dbReference>
<dbReference type="Gene3D" id="1.10.506.10">
    <property type="entry name" value="GTPase Activation - p120gap, domain 1"/>
    <property type="match status" value="1"/>
</dbReference>
<dbReference type="InterPro" id="IPR008936">
    <property type="entry name" value="Rho_GTPase_activation_prot"/>
</dbReference>
<dbReference type="PROSITE" id="PS00509">
    <property type="entry name" value="RAS_GTPASE_ACTIV_1"/>
    <property type="match status" value="1"/>
</dbReference>
<dbReference type="InterPro" id="IPR023152">
    <property type="entry name" value="RasGAP_CS"/>
</dbReference>
<dbReference type="Proteomes" id="UP000053573">
    <property type="component" value="Unassembled WGS sequence"/>
</dbReference>
<feature type="region of interest" description="Disordered" evidence="2">
    <location>
        <begin position="1149"/>
        <end position="1280"/>
    </location>
</feature>
<feature type="compositionally biased region" description="Polar residues" evidence="2">
    <location>
        <begin position="130"/>
        <end position="155"/>
    </location>
</feature>
<dbReference type="SUPFAM" id="SSF49562">
    <property type="entry name" value="C2 domain (Calcium/lipid-binding domain, CaLB)"/>
    <property type="match status" value="1"/>
</dbReference>
<dbReference type="PANTHER" id="PTHR10194">
    <property type="entry name" value="RAS GTPASE-ACTIVATING PROTEINS"/>
    <property type="match status" value="1"/>
</dbReference>
<feature type="compositionally biased region" description="Basic and acidic residues" evidence="2">
    <location>
        <begin position="1266"/>
        <end position="1280"/>
    </location>
</feature>
<keyword evidence="1" id="KW-0343">GTPase activation</keyword>
<name>A0A0H1BM59_9EURO</name>
<dbReference type="InterPro" id="IPR001936">
    <property type="entry name" value="RasGAP_dom"/>
</dbReference>
<dbReference type="STRING" id="2060906.A0A0H1BM59"/>
<sequence length="1280" mass="143331">MESERRNGFKRNSARQESHSRPVERRPSKKSTSKDRHGIVYPDSFQDTTIRAVTPDPSPDQTNHSPVSDAEYITPSTTVSPRTTIRSKPSEAKREFTPFYSTGEEDEVPSEQRSRRLRSQTTTLEDQRSEVSPNFLSRTRTRLGSLNTTSPSSTKSPEDSIGSIGYPSIIQSPTQRQQKLIKVPPGGQSFVSNASRIDAALGSPLLNTDSSKILQLMKTTCGRMHGILYFRTSATAAWTSGYCAINVATGSLIYQAKGEPALAKTLIPDLRGCHVRTLYDTETQSSYLSVSTHSSSLGIQLRPHVNETFDSWLAALLCWQPIRPKGVRDKMTKPQSVTIGERRFTDRRRNSESTVLRDAAIIKVGKMMLWDKPSAAGVHLPTSAARVSTFKQQRALSPSWRRVSCSLQENGHVKIFPESDLTPIHFIQLSQLSRCAIQQLDPSVLEDEFCIAIYPQYTAHAGTEVTTRPIYLSFESRILFEVWFVLFRAFTIPELYGPEQFPTNEDPRSQTAPTSHPAILTDMFRIERLLSVRVIEAKMTAPLKDDSDTPKNRKIIKTPATTGKNQQKNRAAGEYYAEVLLDGEIRAKTAIKTATSTPFWREDFSFHDLPPVLSSASVIVKSLTPTQKEWTLVTHGPYSLNQGEANPMTVGDVEIASHDATYGKIDLRLDELDAAGVEKWWPILDDSEQQVGEMLMKVQLEETVVLMSQDYASMSELLHSFPNGLTIQLAQVIPAELRPLSETLLDIFQVSGQAGEWIMALVEDEIDGIHKESSTSRLRYTSRIHSNDSYESGQEREVLVRDLGRSATVEANLLFRGNSLLTKALDLHMRRLGQEYLEETIGSKLRDIDESDPDCEIDPNRVQRPEDLERNWRNLIILTSSVWTSIASSPSRCPAELRHIFRHIRACAEDRYGDFLRTVTYSSVSGFLFLRFFCPAILNPKLFGLLKEHPRPRAQRTLTLIAKALQGLANMTTFGNKEAWMEPMNKFLISHRVEFKDFVDSICSIPAERPAQIVNPSYATPIQILGRLPPTSREGFPSLPFLIDHARSFALLVRLWLDLVPANFSELPEVDTNLVKFHDLCFALQHRTKDCLNRAEQAERPSGNLELKWEELVEQMEKSATFYEESSSKANTPSVETIVSGPGSAFASSNRNSMGYFSRPPFPHRSTDVSIGDEGDDDTPSSSASATGEHGRLPFSSSQQKYEPRESADSSKNSSTYSLEYSDTAKGRQTSVSRDPTSKYRLFETLTRRNKGKDKDGPSSGGLGSRSREPGGEVGSRNEF</sequence>
<gene>
    <name evidence="4" type="ORF">EMPG_14364</name>
</gene>
<protein>
    <recommendedName>
        <fullName evidence="3">Ras-GAP domain-containing protein</fullName>
    </recommendedName>
</protein>
<proteinExistence type="predicted"/>
<feature type="domain" description="Ras-GAP" evidence="3">
    <location>
        <begin position="736"/>
        <end position="970"/>
    </location>
</feature>
<organism evidence="4 5">
    <name type="scientific">Blastomyces silverae</name>
    <dbReference type="NCBI Taxonomy" id="2060906"/>
    <lineage>
        <taxon>Eukaryota</taxon>
        <taxon>Fungi</taxon>
        <taxon>Dikarya</taxon>
        <taxon>Ascomycota</taxon>
        <taxon>Pezizomycotina</taxon>
        <taxon>Eurotiomycetes</taxon>
        <taxon>Eurotiomycetidae</taxon>
        <taxon>Onygenales</taxon>
        <taxon>Ajellomycetaceae</taxon>
        <taxon>Blastomyces</taxon>
    </lineage>
</organism>
<reference evidence="5" key="1">
    <citation type="journal article" date="2015" name="PLoS Genet.">
        <title>The dynamic genome and transcriptome of the human fungal pathogen Blastomyces and close relative Emmonsia.</title>
        <authorList>
            <person name="Munoz J.F."/>
            <person name="Gauthier G.M."/>
            <person name="Desjardins C.A."/>
            <person name="Gallo J.E."/>
            <person name="Holder J."/>
            <person name="Sullivan T.D."/>
            <person name="Marty A.J."/>
            <person name="Carmen J.C."/>
            <person name="Chen Z."/>
            <person name="Ding L."/>
            <person name="Gujja S."/>
            <person name="Magrini V."/>
            <person name="Misas E."/>
            <person name="Mitreva M."/>
            <person name="Priest M."/>
            <person name="Saif S."/>
            <person name="Whiston E.A."/>
            <person name="Young S."/>
            <person name="Zeng Q."/>
            <person name="Goldman W.E."/>
            <person name="Mardis E.R."/>
            <person name="Taylor J.W."/>
            <person name="McEwen J.G."/>
            <person name="Clay O.K."/>
            <person name="Klein B.S."/>
            <person name="Cuomo C.A."/>
        </authorList>
    </citation>
    <scope>NUCLEOTIDE SEQUENCE [LARGE SCALE GENOMIC DNA]</scope>
    <source>
        <strain evidence="5">UAMH 139</strain>
    </source>
</reference>
<feature type="region of interest" description="Disordered" evidence="2">
    <location>
        <begin position="1"/>
        <end position="169"/>
    </location>
</feature>
<dbReference type="EMBL" id="LDEV01002115">
    <property type="protein sequence ID" value="KLJ10251.1"/>
    <property type="molecule type" value="Genomic_DNA"/>
</dbReference>
<evidence type="ECO:0000313" key="5">
    <source>
        <dbReference type="Proteomes" id="UP000053573"/>
    </source>
</evidence>
<evidence type="ECO:0000259" key="3">
    <source>
        <dbReference type="PROSITE" id="PS50018"/>
    </source>
</evidence>
<dbReference type="SMART" id="SM00323">
    <property type="entry name" value="RasGAP"/>
    <property type="match status" value="1"/>
</dbReference>
<feature type="compositionally biased region" description="Polar residues" evidence="2">
    <location>
        <begin position="74"/>
        <end position="87"/>
    </location>
</feature>
<dbReference type="PROSITE" id="PS50018">
    <property type="entry name" value="RAS_GTPASE_ACTIV_2"/>
    <property type="match status" value="1"/>
</dbReference>
<dbReference type="Gene3D" id="2.60.40.150">
    <property type="entry name" value="C2 domain"/>
    <property type="match status" value="1"/>
</dbReference>
<dbReference type="GO" id="GO:0007165">
    <property type="term" value="P:signal transduction"/>
    <property type="evidence" value="ECO:0007669"/>
    <property type="project" value="UniProtKB-ARBA"/>
</dbReference>
<dbReference type="AlphaFoldDB" id="A0A0H1BM59"/>
<dbReference type="InterPro" id="IPR035892">
    <property type="entry name" value="C2_domain_sf"/>
</dbReference>
<evidence type="ECO:0000256" key="2">
    <source>
        <dbReference type="SAM" id="MobiDB-lite"/>
    </source>
</evidence>
<keyword evidence="5" id="KW-1185">Reference proteome</keyword>
<dbReference type="SUPFAM" id="SSF48350">
    <property type="entry name" value="GTPase activation domain, GAP"/>
    <property type="match status" value="1"/>
</dbReference>
<evidence type="ECO:0000256" key="1">
    <source>
        <dbReference type="ARBA" id="ARBA00022468"/>
    </source>
</evidence>